<dbReference type="EMBL" id="CP003001">
    <property type="protein sequence ID" value="AEM72908.1"/>
    <property type="molecule type" value="Genomic_DNA"/>
</dbReference>
<organism evidence="1 2">
    <name type="scientific">Caldicellulosiruptor acetigenus 6A</name>
    <dbReference type="NCBI Taxonomy" id="632516"/>
    <lineage>
        <taxon>Bacteria</taxon>
        <taxon>Bacillati</taxon>
        <taxon>Bacillota</taxon>
        <taxon>Bacillota incertae sedis</taxon>
        <taxon>Caldicellulosiruptorales</taxon>
        <taxon>Caldicellulosiruptoraceae</taxon>
        <taxon>Caldicellulosiruptor</taxon>
    </lineage>
</organism>
<dbReference type="InterPro" id="IPR029060">
    <property type="entry name" value="PIN-like_dom_sf"/>
</dbReference>
<evidence type="ECO:0000313" key="2">
    <source>
        <dbReference type="Proteomes" id="UP000009257"/>
    </source>
</evidence>
<dbReference type="Proteomes" id="UP000009257">
    <property type="component" value="Chromosome"/>
</dbReference>
<name>G2PWG4_9FIRM</name>
<reference evidence="1 2" key="1">
    <citation type="submission" date="2011-08" db="EMBL/GenBank/DDBJ databases">
        <title>Complete sequence of Caldicellulosiruptor lactoaceticus 6A.</title>
        <authorList>
            <consortium name="US DOE Joint Genome Institute"/>
            <person name="Lucas S."/>
            <person name="Han J."/>
            <person name="Lapidus A."/>
            <person name="Cheng J.-F."/>
            <person name="Goodwin L."/>
            <person name="Pitluck S."/>
            <person name="Peters L."/>
            <person name="Davenport K."/>
            <person name="Detter J.C."/>
            <person name="Han C."/>
            <person name="Tapia R."/>
            <person name="Land M."/>
            <person name="Hauser L."/>
            <person name="Kyrpides N."/>
            <person name="Ivanova N."/>
            <person name="Ovchinnikova G."/>
            <person name="Pagani I."/>
            <person name="Blumer-Schuette S.E."/>
            <person name="Kelly R.M."/>
            <person name="Woyke T."/>
        </authorList>
    </citation>
    <scope>NUCLEOTIDE SEQUENCE [LARGE SCALE GENOMIC DNA]</scope>
    <source>
        <strain evidence="1 2">6A</strain>
    </source>
</reference>
<dbReference type="SUPFAM" id="SSF88723">
    <property type="entry name" value="PIN domain-like"/>
    <property type="match status" value="1"/>
</dbReference>
<accession>G2PWG4</accession>
<dbReference type="KEGG" id="clc:Calla_0228"/>
<protein>
    <recommendedName>
        <fullName evidence="3">PIN domain-containing protein</fullName>
    </recommendedName>
</protein>
<sequence length="108" mass="12770">MWYNKFIRKLKVGIFYIAKKSIHYEKVRLMLIELLKYIEIVNVCKTDIKKALLSDYPDLEDALQIVCTEKIKAYAIITRDKKMKATKIKILTPTEFLGKYNILPDQEI</sequence>
<dbReference type="AlphaFoldDB" id="G2PWG4"/>
<evidence type="ECO:0008006" key="3">
    <source>
        <dbReference type="Google" id="ProtNLM"/>
    </source>
</evidence>
<gene>
    <name evidence="1" type="ORF">Calla_0228</name>
</gene>
<proteinExistence type="predicted"/>
<evidence type="ECO:0000313" key="1">
    <source>
        <dbReference type="EMBL" id="AEM72908.1"/>
    </source>
</evidence>
<dbReference type="HOGENOM" id="CLU_2192153_0_0_9"/>